<keyword evidence="2" id="KW-1185">Reference proteome</keyword>
<proteinExistence type="predicted"/>
<organism evidence="1 2">
    <name type="scientific">Botrytis tulipae</name>
    <dbReference type="NCBI Taxonomy" id="87230"/>
    <lineage>
        <taxon>Eukaryota</taxon>
        <taxon>Fungi</taxon>
        <taxon>Dikarya</taxon>
        <taxon>Ascomycota</taxon>
        <taxon>Pezizomycotina</taxon>
        <taxon>Leotiomycetes</taxon>
        <taxon>Helotiales</taxon>
        <taxon>Sclerotiniaceae</taxon>
        <taxon>Botrytis</taxon>
    </lineage>
</organism>
<dbReference type="EMBL" id="PQXH01000311">
    <property type="protein sequence ID" value="TGO07192.1"/>
    <property type="molecule type" value="Genomic_DNA"/>
</dbReference>
<dbReference type="Proteomes" id="UP000297777">
    <property type="component" value="Unassembled WGS sequence"/>
</dbReference>
<accession>A0A4Z1E8V3</accession>
<protein>
    <submittedName>
        <fullName evidence="1">Uncharacterized protein</fullName>
    </submittedName>
</protein>
<comment type="caution">
    <text evidence="1">The sequence shown here is derived from an EMBL/GenBank/DDBJ whole genome shotgun (WGS) entry which is preliminary data.</text>
</comment>
<evidence type="ECO:0000313" key="1">
    <source>
        <dbReference type="EMBL" id="TGO07192.1"/>
    </source>
</evidence>
<name>A0A4Z1E8V3_9HELO</name>
<evidence type="ECO:0000313" key="2">
    <source>
        <dbReference type="Proteomes" id="UP000297777"/>
    </source>
</evidence>
<reference evidence="1 2" key="1">
    <citation type="submission" date="2017-12" db="EMBL/GenBank/DDBJ databases">
        <title>Comparative genomics of Botrytis spp.</title>
        <authorList>
            <person name="Valero-Jimenez C.A."/>
            <person name="Tapia P."/>
            <person name="Veloso J."/>
            <person name="Silva-Moreno E."/>
            <person name="Staats M."/>
            <person name="Valdes J.H."/>
            <person name="Van Kan J.A.L."/>
        </authorList>
    </citation>
    <scope>NUCLEOTIDE SEQUENCE [LARGE SCALE GENOMIC DNA]</scope>
    <source>
        <strain evidence="1 2">Bt9001</strain>
    </source>
</reference>
<dbReference type="AlphaFoldDB" id="A0A4Z1E8V3"/>
<sequence length="232" mass="27086">MAEQTSVSFERHFEEAKNITWDAMTKENQIKAFVLAGERPLKTPYGFYGSTDGLSYRHSGWLWKHGSNLDDRDLPQECQEAKTPTQEHALSTEKLRYFMESMKDKWIANGIPGPEFVALRSLAEDYFNHGGAFFVAEEIEFHQTGDQELNRARDYVYNQGPDLLEVTYSMYMSDEKQFDIENAVNFILSPIEYERYENIFISFSGSGNKKKFWFPFGRRGKTLLKLSSRHYF</sequence>
<gene>
    <name evidence="1" type="ORF">BTUL_0313g00090</name>
</gene>